<dbReference type="InterPro" id="IPR006190">
    <property type="entry name" value="SAF_AFP_Neu5Ac"/>
</dbReference>
<dbReference type="InterPro" id="IPR057736">
    <property type="entry name" value="SAF_PseI/NeuA/NeuB"/>
</dbReference>
<sequence length="355" mass="39583">MKIKNFTINKESQVFIIAELSANHNGSLETALETVRAAKRAGADCIKLQTYTADTITIDSKKDDFLIKGTIWDGKNLYELYQEAYTPWEWHQALFEEAEKNGLICFSSPFDKTAVDLLESLNAPAYKIASFEITDIPLIEYTASKGKPIIMSTGIATIEDIELALAACRRMGNTDIALLKCTSSYPAPIEEANMVMVKDFAERFGVITGLSDHTMGATVPLVATCFGAKIIEKHFILDRSIGGPDASFSMNEQEFTDMVKAVREAEKAIGVVDYQLTDKQAKGKDFSRSLYVVKDLKKGEVITEEHVKSIRPGFGLHPKYYNQIIGKKSSQEVEKGTRMRLDFLEMDATLEQELN</sequence>
<dbReference type="CDD" id="cd11615">
    <property type="entry name" value="SAF_NeuB_like"/>
    <property type="match status" value="1"/>
</dbReference>
<dbReference type="InterPro" id="IPR051690">
    <property type="entry name" value="PseI-like"/>
</dbReference>
<dbReference type="PANTHER" id="PTHR42966:SF2">
    <property type="entry name" value="PSEUDAMINIC ACID SYNTHASE"/>
    <property type="match status" value="1"/>
</dbReference>
<dbReference type="InterPro" id="IPR013785">
    <property type="entry name" value="Aldolase_TIM"/>
</dbReference>
<organism evidence="2 3">
    <name type="scientific">Flavobacterium buctense</name>
    <dbReference type="NCBI Taxonomy" id="1648146"/>
    <lineage>
        <taxon>Bacteria</taxon>
        <taxon>Pseudomonadati</taxon>
        <taxon>Bacteroidota</taxon>
        <taxon>Flavobacteriia</taxon>
        <taxon>Flavobacteriales</taxon>
        <taxon>Flavobacteriaceae</taxon>
        <taxon>Flavobacterium</taxon>
    </lineage>
</organism>
<dbReference type="SMART" id="SM00858">
    <property type="entry name" value="SAF"/>
    <property type="match status" value="1"/>
</dbReference>
<dbReference type="Gene3D" id="3.20.20.70">
    <property type="entry name" value="Aldolase class I"/>
    <property type="match status" value="1"/>
</dbReference>
<dbReference type="NCBIfam" id="TIGR03586">
    <property type="entry name" value="PseI"/>
    <property type="match status" value="1"/>
</dbReference>
<dbReference type="SUPFAM" id="SSF51269">
    <property type="entry name" value="AFP III-like domain"/>
    <property type="match status" value="1"/>
</dbReference>
<name>A0ABU9E3W9_9FLAO</name>
<keyword evidence="2" id="KW-0808">Transferase</keyword>
<evidence type="ECO:0000313" key="2">
    <source>
        <dbReference type="EMBL" id="MEK8180272.1"/>
    </source>
</evidence>
<dbReference type="SUPFAM" id="SSF51569">
    <property type="entry name" value="Aldolase"/>
    <property type="match status" value="1"/>
</dbReference>
<protein>
    <submittedName>
        <fullName evidence="2">Pseudaminic acid synthase</fullName>
        <ecNumber evidence="2">2.5.1.97</ecNumber>
    </submittedName>
</protein>
<dbReference type="InterPro" id="IPR013974">
    <property type="entry name" value="SAF"/>
</dbReference>
<feature type="domain" description="AFP-like" evidence="1">
    <location>
        <begin position="289"/>
        <end position="347"/>
    </location>
</feature>
<keyword evidence="3" id="KW-1185">Reference proteome</keyword>
<dbReference type="Proteomes" id="UP001491349">
    <property type="component" value="Unassembled WGS sequence"/>
</dbReference>
<dbReference type="PROSITE" id="PS50844">
    <property type="entry name" value="AFP_LIKE"/>
    <property type="match status" value="1"/>
</dbReference>
<dbReference type="InterPro" id="IPR013132">
    <property type="entry name" value="PseI/NeuA/B-like_N"/>
</dbReference>
<reference evidence="2 3" key="1">
    <citation type="submission" date="2024-04" db="EMBL/GenBank/DDBJ databases">
        <title>draft genome sequnece of Flavobacterium buctense JCM 30750.</title>
        <authorList>
            <person name="Kim D.-U."/>
        </authorList>
    </citation>
    <scope>NUCLEOTIDE SEQUENCE [LARGE SCALE GENOMIC DNA]</scope>
    <source>
        <strain evidence="2 3">JCM 30750</strain>
    </source>
</reference>
<dbReference type="InterPro" id="IPR020030">
    <property type="entry name" value="Pseudaminic_synth_PseI"/>
</dbReference>
<accession>A0ABU9E3W9</accession>
<gene>
    <name evidence="2" type="primary">pseI</name>
    <name evidence="2" type="ORF">WMW71_07955</name>
</gene>
<dbReference type="EC" id="2.5.1.97" evidence="2"/>
<proteinExistence type="predicted"/>
<evidence type="ECO:0000313" key="3">
    <source>
        <dbReference type="Proteomes" id="UP001491349"/>
    </source>
</evidence>
<dbReference type="InterPro" id="IPR036732">
    <property type="entry name" value="AFP_Neu5c_C_sf"/>
</dbReference>
<evidence type="ECO:0000259" key="1">
    <source>
        <dbReference type="PROSITE" id="PS50844"/>
    </source>
</evidence>
<dbReference type="Gene3D" id="3.90.1210.10">
    <property type="entry name" value="Antifreeze-like/N-acetylneuraminic acid synthase C-terminal domain"/>
    <property type="match status" value="1"/>
</dbReference>
<dbReference type="RefSeq" id="WP_187660742.1">
    <property type="nucleotide sequence ID" value="NZ_JACTAB010000005.1"/>
</dbReference>
<dbReference type="EMBL" id="JBBPCB010000004">
    <property type="protein sequence ID" value="MEK8180272.1"/>
    <property type="molecule type" value="Genomic_DNA"/>
</dbReference>
<comment type="caution">
    <text evidence="2">The sequence shown here is derived from an EMBL/GenBank/DDBJ whole genome shotgun (WGS) entry which is preliminary data.</text>
</comment>
<dbReference type="Pfam" id="PF03102">
    <property type="entry name" value="NeuB"/>
    <property type="match status" value="1"/>
</dbReference>
<dbReference type="Pfam" id="PF08666">
    <property type="entry name" value="SAF"/>
    <property type="match status" value="1"/>
</dbReference>
<dbReference type="PANTHER" id="PTHR42966">
    <property type="entry name" value="N-ACETYLNEURAMINATE SYNTHASE"/>
    <property type="match status" value="1"/>
</dbReference>
<dbReference type="GO" id="GO:0016740">
    <property type="term" value="F:transferase activity"/>
    <property type="evidence" value="ECO:0007669"/>
    <property type="project" value="UniProtKB-KW"/>
</dbReference>